<dbReference type="PANTHER" id="PTHR43706">
    <property type="entry name" value="NADH DEHYDROGENASE"/>
    <property type="match status" value="1"/>
</dbReference>
<evidence type="ECO:0000256" key="17">
    <source>
        <dbReference type="ARBA" id="ARBA00023027"/>
    </source>
</evidence>
<comment type="pathway">
    <text evidence="4">Cofactor biosynthesis; thiamine diphosphate biosynthesis; 4-methyl-5-(2-phosphoethyl)-thiazole from 5-(2-hydroxyethyl)-4-methylthiazole: step 1/1.</text>
</comment>
<gene>
    <name evidence="25" type="ORF">FPOA_10238</name>
</gene>
<comment type="pathway">
    <text evidence="5">Cofactor biosynthesis; thiamine diphosphate biosynthesis; thiamine phosphate from 4-amino-2-methyl-5-diphosphomethylpyrimidine and 4-methyl-5-(2-phosphoethyl)-thiazole: step 1/1.</text>
</comment>
<name>A0A1B8ADG0_FUSPO</name>
<comment type="cofactor">
    <cofactor evidence="2">
        <name>Mg(2+)</name>
        <dbReference type="ChEBI" id="CHEBI:18420"/>
    </cofactor>
</comment>
<dbReference type="InterPro" id="IPR013785">
    <property type="entry name" value="Aldolase_TIM"/>
</dbReference>
<dbReference type="InterPro" id="IPR000417">
    <property type="entry name" value="Hyethyz_kinase"/>
</dbReference>
<evidence type="ECO:0000256" key="19">
    <source>
        <dbReference type="ARBA" id="ARBA00047851"/>
    </source>
</evidence>
<dbReference type="Proteomes" id="UP000091967">
    <property type="component" value="Unassembled WGS sequence"/>
</dbReference>
<evidence type="ECO:0000256" key="21">
    <source>
        <dbReference type="ARBA" id="ARBA00061146"/>
    </source>
</evidence>
<comment type="catalytic activity">
    <reaction evidence="1">
        <text>5-(2-hydroxyethyl)-4-methylthiazole + ATP = 4-methyl-5-(2-phosphooxyethyl)-thiazole + ADP + H(+)</text>
        <dbReference type="Rhea" id="RHEA:24212"/>
        <dbReference type="ChEBI" id="CHEBI:15378"/>
        <dbReference type="ChEBI" id="CHEBI:17957"/>
        <dbReference type="ChEBI" id="CHEBI:30616"/>
        <dbReference type="ChEBI" id="CHEBI:58296"/>
        <dbReference type="ChEBI" id="CHEBI:456216"/>
        <dbReference type="EC" id="2.7.1.50"/>
    </reaction>
</comment>
<evidence type="ECO:0000256" key="4">
    <source>
        <dbReference type="ARBA" id="ARBA00004868"/>
    </source>
</evidence>
<sequence length="980" mass="104834">MAIGMSAVALARQEPRLLVKLGVLNCKRLASTVAHETHKERIVVLGSGWAGYALAKKISPSAASRVLISPRSHFVFTPLIASTAVGTLEFRAAVEPCRKLDLTEFHQAWASDLDFANKSITVEANQRDGVTARSGKDLKGPEFQIPYDKLVIAVGCYSQTFGVEGVKEHACFLRDATDARTVRLKILQKFEQASLPSTNTSQRKRLLHFAVVGGGPTGIEFAAELHDLIHEDLSKLYPELMPHVAITIYDIAPKVLPMFDQNLAAYATNIFKREGIRIKTEHHLQGIRRQGDVLLMRIKEEPEEVAAGVVVWSTGLMQNPLVGRTVDREVGDLGKIVKNEKTGGFAVDSHLRVQVKSKDSNGKEITKPLPDVYAIGDCANIEGQALPATAQVASQQAIYLGKRFNSGISSQGPPTAPFHFRNWGTMAYLGGWRAIHQNGADELKGRAAWILWRTAYLTKSNYHLFLPHNNIMTTKPTVNYGLYLVTDSTPEILGDRNLEQVVEESLRGGVTILQYRDKHSERNVAVDTAKKLHSIARRYNVPLLINDRVDVAVEVGCEGVHIGQDDMAYEEARKLLGPGKIIGVTASSEEEALKACEAGADYLGIGTVYSTQTKKDTKSIIGPSGVRDILSALHSAGYGSIPTVCIGGINASNTTPVLTSASSPSKALDGVAVVSALIAAPDPAAAARDLLGKVVIAKIPEVIRAVVDKTPLSHNMTNLVVQNFAANVALCVGASPIMANYAEEAADLAKLGGALVVNMGTVTPDGLENYLQAIKAYNEADRPIVLDPVGAGATVVRRNAVKTLLEAGRFTIIKGNEGEIQTIAGVTITQRGVDSTSSLGFAQKASLVRSVALHRRNVVILTGAIDLISDGARTLAISNGHPYLGEVTGTGCTLGTTVSAMVAAYGTDPLLAAVAGTVMFGLAAELAAKRPEVRGPGTFVPAFLDELYAIRKSTANGDLVWLNMAQVKAVDVNVDDTATN</sequence>
<evidence type="ECO:0000256" key="9">
    <source>
        <dbReference type="ARBA" id="ARBA00022723"/>
    </source>
</evidence>
<feature type="domain" description="Thiamine phosphate synthase/TenI" evidence="23">
    <location>
        <begin position="482"/>
        <end position="677"/>
    </location>
</feature>
<dbReference type="NCBIfam" id="NF006830">
    <property type="entry name" value="PRK09355.1"/>
    <property type="match status" value="1"/>
</dbReference>
<evidence type="ECO:0000259" key="24">
    <source>
        <dbReference type="Pfam" id="PF07992"/>
    </source>
</evidence>
<dbReference type="InterPro" id="IPR036188">
    <property type="entry name" value="FAD/NAD-bd_sf"/>
</dbReference>
<dbReference type="CDD" id="cd01170">
    <property type="entry name" value="THZ_kinase"/>
    <property type="match status" value="1"/>
</dbReference>
<evidence type="ECO:0000256" key="20">
    <source>
        <dbReference type="ARBA" id="ARBA00047883"/>
    </source>
</evidence>
<dbReference type="CDD" id="cd00564">
    <property type="entry name" value="TMP_TenI"/>
    <property type="match status" value="1"/>
</dbReference>
<dbReference type="SUPFAM" id="SSF51905">
    <property type="entry name" value="FAD/NAD(P)-binding domain"/>
    <property type="match status" value="1"/>
</dbReference>
<dbReference type="Pfam" id="PF07992">
    <property type="entry name" value="Pyr_redox_2"/>
    <property type="match status" value="1"/>
</dbReference>
<comment type="similarity">
    <text evidence="6">Belongs to the NADH dehydrogenase family.</text>
</comment>
<dbReference type="HAMAP" id="MF_00228">
    <property type="entry name" value="Thz_kinase"/>
    <property type="match status" value="1"/>
</dbReference>
<evidence type="ECO:0000256" key="22">
    <source>
        <dbReference type="ARBA" id="ARBA00061283"/>
    </source>
</evidence>
<dbReference type="Pfam" id="PF02581">
    <property type="entry name" value="TMP-TENI"/>
    <property type="match status" value="1"/>
</dbReference>
<proteinExistence type="inferred from homology"/>
<evidence type="ECO:0000256" key="7">
    <source>
        <dbReference type="ARBA" id="ARBA00022630"/>
    </source>
</evidence>
<evidence type="ECO:0000256" key="11">
    <source>
        <dbReference type="ARBA" id="ARBA00022777"/>
    </source>
</evidence>
<evidence type="ECO:0000313" key="26">
    <source>
        <dbReference type="Proteomes" id="UP000091967"/>
    </source>
</evidence>
<evidence type="ECO:0000256" key="8">
    <source>
        <dbReference type="ARBA" id="ARBA00022679"/>
    </source>
</evidence>
<evidence type="ECO:0000256" key="2">
    <source>
        <dbReference type="ARBA" id="ARBA00001946"/>
    </source>
</evidence>
<dbReference type="InterPro" id="IPR022998">
    <property type="entry name" value="ThiamineP_synth_TenI"/>
</dbReference>
<dbReference type="EMBL" id="LYXU01000004">
    <property type="protein sequence ID" value="OBS18511.1"/>
    <property type="molecule type" value="Genomic_DNA"/>
</dbReference>
<keyword evidence="13" id="KW-0067">ATP-binding</keyword>
<dbReference type="GO" id="GO:0009228">
    <property type="term" value="P:thiamine biosynthetic process"/>
    <property type="evidence" value="ECO:0007669"/>
    <property type="project" value="UniProtKB-KW"/>
</dbReference>
<keyword evidence="17" id="KW-0520">NAD</keyword>
<dbReference type="SUPFAM" id="SSF51391">
    <property type="entry name" value="Thiamin phosphate synthase"/>
    <property type="match status" value="1"/>
</dbReference>
<dbReference type="FunFam" id="3.40.1190.20:FF:000042">
    <property type="entry name" value="Probable thiamine biosynthetic bifunctional enzyme"/>
    <property type="match status" value="1"/>
</dbReference>
<dbReference type="GO" id="GO:0004417">
    <property type="term" value="F:hydroxyethylthiazole kinase activity"/>
    <property type="evidence" value="ECO:0007669"/>
    <property type="project" value="UniProtKB-EC"/>
</dbReference>
<keyword evidence="26" id="KW-1185">Reference proteome</keyword>
<evidence type="ECO:0000256" key="5">
    <source>
        <dbReference type="ARBA" id="ARBA00005165"/>
    </source>
</evidence>
<organism evidence="25 26">
    <name type="scientific">Fusarium poae</name>
    <dbReference type="NCBI Taxonomy" id="36050"/>
    <lineage>
        <taxon>Eukaryota</taxon>
        <taxon>Fungi</taxon>
        <taxon>Dikarya</taxon>
        <taxon>Ascomycota</taxon>
        <taxon>Pezizomycotina</taxon>
        <taxon>Sordariomycetes</taxon>
        <taxon>Hypocreomycetidae</taxon>
        <taxon>Hypocreales</taxon>
        <taxon>Nectriaceae</taxon>
        <taxon>Fusarium</taxon>
    </lineage>
</organism>
<keyword evidence="7" id="KW-0285">Flavoprotein</keyword>
<evidence type="ECO:0000256" key="18">
    <source>
        <dbReference type="ARBA" id="ARBA00047334"/>
    </source>
</evidence>
<evidence type="ECO:0000313" key="25">
    <source>
        <dbReference type="EMBL" id="OBS18511.1"/>
    </source>
</evidence>
<keyword evidence="11" id="KW-0418">Kinase</keyword>
<dbReference type="GO" id="GO:0004789">
    <property type="term" value="F:thiamine-phosphate diphosphorylase activity"/>
    <property type="evidence" value="ECO:0007669"/>
    <property type="project" value="UniProtKB-EC"/>
</dbReference>
<dbReference type="GO" id="GO:0009229">
    <property type="term" value="P:thiamine diphosphate biosynthetic process"/>
    <property type="evidence" value="ECO:0007669"/>
    <property type="project" value="UniProtKB-UniPathway"/>
</dbReference>
<keyword evidence="9" id="KW-0479">Metal-binding</keyword>
<evidence type="ECO:0000256" key="1">
    <source>
        <dbReference type="ARBA" id="ARBA00001771"/>
    </source>
</evidence>
<dbReference type="InterPro" id="IPR045024">
    <property type="entry name" value="NDH-2"/>
</dbReference>
<keyword evidence="15" id="KW-0784">Thiamine biosynthesis</keyword>
<comment type="caution">
    <text evidence="25">The sequence shown here is derived from an EMBL/GenBank/DDBJ whole genome shotgun (WGS) entry which is preliminary data.</text>
</comment>
<dbReference type="Pfam" id="PF02110">
    <property type="entry name" value="HK"/>
    <property type="match status" value="1"/>
</dbReference>
<comment type="similarity">
    <text evidence="21">In the C-terminal section; belongs to the Thz kinase family.</text>
</comment>
<dbReference type="GO" id="GO:0005524">
    <property type="term" value="F:ATP binding"/>
    <property type="evidence" value="ECO:0007669"/>
    <property type="project" value="UniProtKB-KW"/>
</dbReference>
<evidence type="ECO:0000256" key="14">
    <source>
        <dbReference type="ARBA" id="ARBA00022842"/>
    </source>
</evidence>
<comment type="catalytic activity">
    <reaction evidence="18">
        <text>4-methyl-5-(2-phosphooxyethyl)-thiazole + 4-amino-2-methyl-5-(diphosphooxymethyl)pyrimidine + H(+) = thiamine phosphate + diphosphate</text>
        <dbReference type="Rhea" id="RHEA:22328"/>
        <dbReference type="ChEBI" id="CHEBI:15378"/>
        <dbReference type="ChEBI" id="CHEBI:33019"/>
        <dbReference type="ChEBI" id="CHEBI:37575"/>
        <dbReference type="ChEBI" id="CHEBI:57841"/>
        <dbReference type="ChEBI" id="CHEBI:58296"/>
        <dbReference type="EC" id="2.5.1.3"/>
    </reaction>
</comment>
<keyword evidence="8" id="KW-0808">Transferase</keyword>
<dbReference type="GO" id="GO:0000287">
    <property type="term" value="F:magnesium ion binding"/>
    <property type="evidence" value="ECO:0007669"/>
    <property type="project" value="InterPro"/>
</dbReference>
<evidence type="ECO:0000256" key="13">
    <source>
        <dbReference type="ARBA" id="ARBA00022840"/>
    </source>
</evidence>
<evidence type="ECO:0000256" key="3">
    <source>
        <dbReference type="ARBA" id="ARBA00003814"/>
    </source>
</evidence>
<dbReference type="GO" id="GO:0005739">
    <property type="term" value="C:mitochondrion"/>
    <property type="evidence" value="ECO:0007669"/>
    <property type="project" value="TreeGrafter"/>
</dbReference>
<dbReference type="InterPro" id="IPR023753">
    <property type="entry name" value="FAD/NAD-binding_dom"/>
</dbReference>
<keyword evidence="10" id="KW-0547">Nucleotide-binding</keyword>
<evidence type="ECO:0000256" key="6">
    <source>
        <dbReference type="ARBA" id="ARBA00005272"/>
    </source>
</evidence>
<dbReference type="PANTHER" id="PTHR43706:SF17">
    <property type="entry name" value="NADH DEHYDROGENASE (EUROFUNG)"/>
    <property type="match status" value="1"/>
</dbReference>
<dbReference type="UniPathway" id="UPA00060">
    <property type="reaction ID" value="UER00139"/>
</dbReference>
<dbReference type="InterPro" id="IPR036206">
    <property type="entry name" value="ThiamineP_synth_sf"/>
</dbReference>
<feature type="domain" description="FAD/NAD(P)-binding" evidence="24">
    <location>
        <begin position="41"/>
        <end position="397"/>
    </location>
</feature>
<dbReference type="HAMAP" id="MF_00097">
    <property type="entry name" value="TMP_synthase"/>
    <property type="match status" value="1"/>
</dbReference>
<dbReference type="PRINTS" id="PR01099">
    <property type="entry name" value="HYETHTZKNASE"/>
</dbReference>
<evidence type="ECO:0000256" key="15">
    <source>
        <dbReference type="ARBA" id="ARBA00022977"/>
    </source>
</evidence>
<dbReference type="Gene3D" id="3.50.50.100">
    <property type="match status" value="1"/>
</dbReference>
<keyword evidence="16" id="KW-0560">Oxidoreductase</keyword>
<comment type="catalytic activity">
    <reaction evidence="20">
        <text>2-[(2R,5Z)-2-carboxy-4-methylthiazol-5(2H)-ylidene]ethyl phosphate + 4-amino-2-methyl-5-(diphosphooxymethyl)pyrimidine + 2 H(+) = thiamine phosphate + CO2 + diphosphate</text>
        <dbReference type="Rhea" id="RHEA:47844"/>
        <dbReference type="ChEBI" id="CHEBI:15378"/>
        <dbReference type="ChEBI" id="CHEBI:16526"/>
        <dbReference type="ChEBI" id="CHEBI:33019"/>
        <dbReference type="ChEBI" id="CHEBI:37575"/>
        <dbReference type="ChEBI" id="CHEBI:57841"/>
        <dbReference type="ChEBI" id="CHEBI:62899"/>
        <dbReference type="EC" id="2.5.1.3"/>
    </reaction>
</comment>
<dbReference type="SUPFAM" id="SSF53613">
    <property type="entry name" value="Ribokinase-like"/>
    <property type="match status" value="1"/>
</dbReference>
<dbReference type="FunFam" id="3.20.20.70:FF:000104">
    <property type="entry name" value="Thiamine biosynthetic bifunctional enzyme"/>
    <property type="match status" value="1"/>
</dbReference>
<dbReference type="InterPro" id="IPR034291">
    <property type="entry name" value="TMP_synthase"/>
</dbReference>
<dbReference type="NCBIfam" id="TIGR00694">
    <property type="entry name" value="thiM"/>
    <property type="match status" value="1"/>
</dbReference>
<dbReference type="AlphaFoldDB" id="A0A1B8ADG0"/>
<comment type="function">
    <text evidence="3">Condenses 4-methyl-5-(beta-hydroxyethyl)thiazole monophosphate (THZ-P) and 2-methyl-4-amino-5-hydroxymethyl pyrimidine pyrophosphate (HMP-PP) to form thiamine monophosphate (TMP).</text>
</comment>
<dbReference type="Gene3D" id="3.40.1190.20">
    <property type="match status" value="1"/>
</dbReference>
<keyword evidence="14" id="KW-0460">Magnesium</keyword>
<dbReference type="Gene3D" id="3.20.20.70">
    <property type="entry name" value="Aldolase class I"/>
    <property type="match status" value="1"/>
</dbReference>
<dbReference type="InterPro" id="IPR029056">
    <property type="entry name" value="Ribokinase-like"/>
</dbReference>
<dbReference type="GO" id="GO:0003954">
    <property type="term" value="F:NADH dehydrogenase activity"/>
    <property type="evidence" value="ECO:0007669"/>
    <property type="project" value="InterPro"/>
</dbReference>
<dbReference type="STRING" id="36050.A0A1B8ADG0"/>
<reference evidence="25 26" key="1">
    <citation type="submission" date="2016-06" db="EMBL/GenBank/DDBJ databases">
        <title>Living apart together: crosstalk between the core and supernumerary genomes in a fungal plant pathogen.</title>
        <authorList>
            <person name="Vanheule A."/>
            <person name="Audenaert K."/>
            <person name="Warris S."/>
            <person name="Van De Geest H."/>
            <person name="Schijlen E."/>
            <person name="Hofte M."/>
            <person name="De Saeger S."/>
            <person name="Haesaert G."/>
            <person name="Waalwijk C."/>
            <person name="Van Der Lee T."/>
        </authorList>
    </citation>
    <scope>NUCLEOTIDE SEQUENCE [LARGE SCALE GENOMIC DNA]</scope>
    <source>
        <strain evidence="25 26">2516</strain>
    </source>
</reference>
<comment type="similarity">
    <text evidence="22">In the N-terminal section; belongs to the thiamine-phosphate synthase family.</text>
</comment>
<dbReference type="NCBIfam" id="TIGR00693">
    <property type="entry name" value="thiE"/>
    <property type="match status" value="1"/>
</dbReference>
<comment type="catalytic activity">
    <reaction evidence="19">
        <text>2-(2-carboxy-4-methylthiazol-5-yl)ethyl phosphate + 4-amino-2-methyl-5-(diphosphooxymethyl)pyrimidine + 2 H(+) = thiamine phosphate + CO2 + diphosphate</text>
        <dbReference type="Rhea" id="RHEA:47848"/>
        <dbReference type="ChEBI" id="CHEBI:15378"/>
        <dbReference type="ChEBI" id="CHEBI:16526"/>
        <dbReference type="ChEBI" id="CHEBI:33019"/>
        <dbReference type="ChEBI" id="CHEBI:37575"/>
        <dbReference type="ChEBI" id="CHEBI:57841"/>
        <dbReference type="ChEBI" id="CHEBI:62890"/>
        <dbReference type="EC" id="2.5.1.3"/>
    </reaction>
</comment>
<evidence type="ECO:0000256" key="12">
    <source>
        <dbReference type="ARBA" id="ARBA00022827"/>
    </source>
</evidence>
<evidence type="ECO:0000259" key="23">
    <source>
        <dbReference type="Pfam" id="PF02581"/>
    </source>
</evidence>
<evidence type="ECO:0000256" key="10">
    <source>
        <dbReference type="ARBA" id="ARBA00022741"/>
    </source>
</evidence>
<keyword evidence="12" id="KW-0274">FAD</keyword>
<protein>
    <submittedName>
        <fullName evidence="25">Uncharacterized protein</fullName>
    </submittedName>
</protein>
<accession>A0A1B8ADG0</accession>
<evidence type="ECO:0000256" key="16">
    <source>
        <dbReference type="ARBA" id="ARBA00023002"/>
    </source>
</evidence>